<evidence type="ECO:0000256" key="4">
    <source>
        <dbReference type="ARBA" id="ARBA00022932"/>
    </source>
</evidence>
<dbReference type="FunFam" id="3.30.420.390:FF:000002">
    <property type="entry name" value="DNA polymerase gamma, catalytic subunit"/>
    <property type="match status" value="1"/>
</dbReference>
<protein>
    <recommendedName>
        <fullName evidence="1">DNA-directed DNA polymerase</fullName>
        <ecNumber evidence="1">2.7.7.7</ecNumber>
    </recommendedName>
    <alternativeName>
        <fullName evidence="5">Mitochondrial DNA polymerase catalytic subunit</fullName>
    </alternativeName>
</protein>
<evidence type="ECO:0000313" key="10">
    <source>
        <dbReference type="RefSeq" id="XP_022091269.1"/>
    </source>
</evidence>
<evidence type="ECO:0000256" key="3">
    <source>
        <dbReference type="ARBA" id="ARBA00022695"/>
    </source>
</evidence>
<dbReference type="KEGG" id="aplc:110979608"/>
<evidence type="ECO:0000256" key="7">
    <source>
        <dbReference type="SAM" id="MobiDB-lite"/>
    </source>
</evidence>
<dbReference type="GO" id="GO:0003887">
    <property type="term" value="F:DNA-directed DNA polymerase activity"/>
    <property type="evidence" value="ECO:0007669"/>
    <property type="project" value="UniProtKB-KW"/>
</dbReference>
<dbReference type="GO" id="GO:0005760">
    <property type="term" value="C:gamma DNA polymerase complex"/>
    <property type="evidence" value="ECO:0007669"/>
    <property type="project" value="InterPro"/>
</dbReference>
<dbReference type="Pfam" id="PF18136">
    <property type="entry name" value="DNApol_Exo"/>
    <property type="match status" value="1"/>
</dbReference>
<feature type="region of interest" description="Disordered" evidence="7">
    <location>
        <begin position="743"/>
        <end position="774"/>
    </location>
</feature>
<keyword evidence="3" id="KW-0548">Nucleotidyltransferase</keyword>
<dbReference type="PROSITE" id="PS00447">
    <property type="entry name" value="DNA_POLYMERASE_A"/>
    <property type="match status" value="1"/>
</dbReference>
<dbReference type="InterPro" id="IPR001098">
    <property type="entry name" value="DNA-dir_DNA_pol_A_palm_dom"/>
</dbReference>
<reference evidence="10" key="1">
    <citation type="submission" date="2025-08" db="UniProtKB">
        <authorList>
            <consortium name="RefSeq"/>
        </authorList>
    </citation>
    <scope>IDENTIFICATION</scope>
</reference>
<dbReference type="FunFam" id="3.30.420.390:FF:000001">
    <property type="entry name" value="DNA polymerase gamma, catalytic subunit"/>
    <property type="match status" value="1"/>
</dbReference>
<dbReference type="AlphaFoldDB" id="A0A8B7YDD7"/>
<keyword evidence="9" id="KW-1185">Reference proteome</keyword>
<keyword evidence="4" id="KW-0239">DNA-directed DNA polymerase</keyword>
<dbReference type="GeneID" id="110979608"/>
<dbReference type="PRINTS" id="PR00867">
    <property type="entry name" value="DNAPOLG"/>
</dbReference>
<dbReference type="SUPFAM" id="SSF53098">
    <property type="entry name" value="Ribonuclease H-like"/>
    <property type="match status" value="1"/>
</dbReference>
<dbReference type="Gene3D" id="1.10.150.20">
    <property type="entry name" value="5' to 3' exonuclease, C-terminal subdomain"/>
    <property type="match status" value="1"/>
</dbReference>
<gene>
    <name evidence="10" type="primary">LOC110979608</name>
</gene>
<keyword evidence="2" id="KW-0808">Transferase</keyword>
<dbReference type="PANTHER" id="PTHR10267">
    <property type="entry name" value="DNA POLYMERASE SUBUNIT GAMMA-1"/>
    <property type="match status" value="1"/>
</dbReference>
<sequence length="1237" mass="141799">MYIVHVAYIYMYDHNVSIITRGCHIVQIPCWKSPCGKKYIFEVRMTHLLRIPLCSHCFSIKCQRWIIQQHVHVLANPFPLISCRSCSDSSYKPRLNPINIQMLSQHLHEQIFKSDKRRRQMEPSSEDIQKSIQHLKDHGLWGKHVDFLPEVDFKLPKLYGRNIDEHFRVLANKQSDKYIKISEALSFGSLPTMPQEWAFMKGWTMYDGSGNQTAVDYPLEEAVVFDVECLMAEGNFPTLAVAASTEAWYSWCSERLVEEHLSLSPRITPADLIPMETTNSFRLSESVRWKERLVVGHNVSFDRSFIKEQYFLKGTKTRFLDTLSLHMAVSGLTTYQRALWLADRTGKGAKTQYLAKKASKKPAGPPSTKWLDASSPNNLADVYALYSRDNERLDKSKRDTFVTGTMEDVRSDFQELMSYCAKDVEATHVVFTHLFPKFCERFPHPVTFAATLEMGQAYLPVNQNWERYLRESQETYDDLQQEMKMALMHLANDACQLMQNDGYVEDPWLWELDWSTEDYRLKKEVIHKKRRATWTSKSVEEEATTVCEMSKDDADKDVMPVMKTSQGVEMVVGDGLTEEERLENEARQERLREVMETAKRIPKIKQHMVGYPMWYRELCPRKVDNDWAPGPCLISSQVRIAPKLLRLTWEGYPLHYDSRHGWGYLVPERKEEERKEELENDDGGSKQNRETVQFPVNSLKSFIQDKIPDNSAPSLNIKTSPIDLDSQASVIQSNVEDYWTYSEDESMSDDNDRIPSLKPPGNPKDTSDDHSQQPYHDVKIPGCWFYRLPHKDGGSNKVGNPLAKDFLNKLEDGTLASAGGAQATRILEINKLISFWRNASKRINSQMVVGLEKNHLPRAVTRNHDYDEDSFYGAIIPRVITAGTVTRRAVEPTWLTASCTALGWMTLQGKKSDGTDMHSMTASTIGISREHAKIINYGRIYGAGRPFAVRLLMQFNHRLSPEEAREKANKMYAATKGIKMYHIEEKSAEFLLKHGLIDKRDDHYLSVAKFRQISKHIKPDKRNLLTDGKKWTKGSESAMFNQLESIAQSEHPKTPVLRSSISTALEPKRVNSEFMTSRVNWVVQSSAVDYLHLMLVCMRWLFEQYNIDGRFCISIHDEVRYLVTSEDRYRAALALQITNLLTRCMFAYKVGMNDLPQSVAFFSAVDVDTVLRKEVTMDCQTPSNPYGLKRGYGIPTGEALDMYGILKKTNHGSLAKKYSNNNSGNCSGLTSATVSSE</sequence>
<feature type="coiled-coil region" evidence="6">
    <location>
        <begin position="462"/>
        <end position="489"/>
    </location>
</feature>
<dbReference type="GO" id="GO:0008408">
    <property type="term" value="F:3'-5' exonuclease activity"/>
    <property type="evidence" value="ECO:0007669"/>
    <property type="project" value="TreeGrafter"/>
</dbReference>
<dbReference type="OMA" id="AMHITNL"/>
<evidence type="ECO:0000256" key="6">
    <source>
        <dbReference type="SAM" id="Coils"/>
    </source>
</evidence>
<evidence type="ECO:0000313" key="9">
    <source>
        <dbReference type="Proteomes" id="UP000694845"/>
    </source>
</evidence>
<keyword evidence="6" id="KW-0175">Coiled coil</keyword>
<feature type="compositionally biased region" description="Basic and acidic residues" evidence="7">
    <location>
        <begin position="765"/>
        <end position="774"/>
    </location>
</feature>
<evidence type="ECO:0000256" key="1">
    <source>
        <dbReference type="ARBA" id="ARBA00012417"/>
    </source>
</evidence>
<dbReference type="InterPro" id="IPR002297">
    <property type="entry name" value="DNA-dir_DNA_pol_A_mt"/>
</dbReference>
<evidence type="ECO:0000259" key="8">
    <source>
        <dbReference type="SMART" id="SM00482"/>
    </source>
</evidence>
<dbReference type="InterPro" id="IPR012337">
    <property type="entry name" value="RNaseH-like_sf"/>
</dbReference>
<dbReference type="EC" id="2.7.7.7" evidence="1"/>
<dbReference type="PANTHER" id="PTHR10267:SF0">
    <property type="entry name" value="DNA POLYMERASE SUBUNIT GAMMA-1"/>
    <property type="match status" value="1"/>
</dbReference>
<dbReference type="InterPro" id="IPR043502">
    <property type="entry name" value="DNA/RNA_pol_sf"/>
</dbReference>
<dbReference type="GO" id="GO:0006264">
    <property type="term" value="P:mitochondrial DNA replication"/>
    <property type="evidence" value="ECO:0007669"/>
    <property type="project" value="TreeGrafter"/>
</dbReference>
<dbReference type="InterPro" id="IPR041336">
    <property type="entry name" value="DNApol_Exo"/>
</dbReference>
<dbReference type="SUPFAM" id="SSF56672">
    <property type="entry name" value="DNA/RNA polymerases"/>
    <property type="match status" value="1"/>
</dbReference>
<feature type="domain" description="DNA-directed DNA polymerase family A palm" evidence="8">
    <location>
        <begin position="883"/>
        <end position="1127"/>
    </location>
</feature>
<dbReference type="Proteomes" id="UP000694845">
    <property type="component" value="Unplaced"/>
</dbReference>
<dbReference type="GO" id="GO:0003677">
    <property type="term" value="F:DNA binding"/>
    <property type="evidence" value="ECO:0007669"/>
    <property type="project" value="InterPro"/>
</dbReference>
<dbReference type="SMART" id="SM00482">
    <property type="entry name" value="POLAc"/>
    <property type="match status" value="1"/>
</dbReference>
<dbReference type="Gene3D" id="3.30.420.390">
    <property type="match status" value="2"/>
</dbReference>
<accession>A0A8B7YDD7</accession>
<evidence type="ECO:0000256" key="5">
    <source>
        <dbReference type="ARBA" id="ARBA00031966"/>
    </source>
</evidence>
<organism evidence="9 10">
    <name type="scientific">Acanthaster planci</name>
    <name type="common">Crown-of-thorns starfish</name>
    <dbReference type="NCBI Taxonomy" id="133434"/>
    <lineage>
        <taxon>Eukaryota</taxon>
        <taxon>Metazoa</taxon>
        <taxon>Echinodermata</taxon>
        <taxon>Eleutherozoa</taxon>
        <taxon>Asterozoa</taxon>
        <taxon>Asteroidea</taxon>
        <taxon>Valvatacea</taxon>
        <taxon>Valvatida</taxon>
        <taxon>Acanthasteridae</taxon>
        <taxon>Acanthaster</taxon>
    </lineage>
</organism>
<dbReference type="RefSeq" id="XP_022091269.1">
    <property type="nucleotide sequence ID" value="XM_022235577.1"/>
</dbReference>
<name>A0A8B7YDD7_ACAPL</name>
<evidence type="ECO:0000256" key="2">
    <source>
        <dbReference type="ARBA" id="ARBA00022679"/>
    </source>
</evidence>
<dbReference type="OrthoDB" id="5588663at2759"/>
<dbReference type="InterPro" id="IPR019760">
    <property type="entry name" value="DNA-dir_DNA_pol_A_CS"/>
</dbReference>
<proteinExistence type="predicted"/>